<feature type="region of interest" description="Disordered" evidence="1">
    <location>
        <begin position="279"/>
        <end position="301"/>
    </location>
</feature>
<dbReference type="Bgee" id="ENSACAG00000022489">
    <property type="expression patterns" value="Expressed in hemipenis and 12 other cell types or tissues"/>
</dbReference>
<feature type="compositionally biased region" description="Basic and acidic residues" evidence="1">
    <location>
        <begin position="225"/>
        <end position="248"/>
    </location>
</feature>
<dbReference type="Ensembl" id="ENSACAT00000028989.2">
    <property type="protein sequence ID" value="ENSACAP00000019567.2"/>
    <property type="gene ID" value="ENSACAG00000022489.2"/>
</dbReference>
<feature type="region of interest" description="Disordered" evidence="1">
    <location>
        <begin position="176"/>
        <end position="258"/>
    </location>
</feature>
<feature type="compositionally biased region" description="Polar residues" evidence="1">
    <location>
        <begin position="1694"/>
        <end position="1706"/>
    </location>
</feature>
<dbReference type="STRING" id="28377.ENSACAP00000019567"/>
<feature type="compositionally biased region" description="Low complexity" evidence="1">
    <location>
        <begin position="279"/>
        <end position="291"/>
    </location>
</feature>
<feature type="compositionally biased region" description="Polar residues" evidence="1">
    <location>
        <begin position="588"/>
        <end position="605"/>
    </location>
</feature>
<feature type="region of interest" description="Disordered" evidence="1">
    <location>
        <begin position="571"/>
        <end position="680"/>
    </location>
</feature>
<dbReference type="InterPro" id="IPR056243">
    <property type="entry name" value="TASOR_ab_dom"/>
</dbReference>
<dbReference type="Proteomes" id="UP000001646">
    <property type="component" value="Chromosome 5"/>
</dbReference>
<feature type="compositionally biased region" description="Basic and acidic residues" evidence="1">
    <location>
        <begin position="1335"/>
        <end position="1349"/>
    </location>
</feature>
<feature type="region of interest" description="Disordered" evidence="1">
    <location>
        <begin position="1335"/>
        <end position="1383"/>
    </location>
</feature>
<dbReference type="Ensembl" id="ENSACAT00000043475.1">
    <property type="protein sequence ID" value="ENSACAP00000025883.1"/>
    <property type="gene ID" value="ENSACAG00000022489.2"/>
</dbReference>
<feature type="compositionally biased region" description="Acidic residues" evidence="1">
    <location>
        <begin position="775"/>
        <end position="789"/>
    </location>
</feature>
<feature type="region of interest" description="Disordered" evidence="1">
    <location>
        <begin position="944"/>
        <end position="969"/>
    </location>
</feature>
<feature type="compositionally biased region" description="Basic and acidic residues" evidence="1">
    <location>
        <begin position="1707"/>
        <end position="1721"/>
    </location>
</feature>
<dbReference type="Pfam" id="PF24630">
    <property type="entry name" value="PIN_TASOR"/>
    <property type="match status" value="1"/>
</dbReference>
<accession>G1KWS7</accession>
<feature type="region of interest" description="Disordered" evidence="1">
    <location>
        <begin position="1694"/>
        <end position="1726"/>
    </location>
</feature>
<evidence type="ECO:0000256" key="1">
    <source>
        <dbReference type="SAM" id="MobiDB-lite"/>
    </source>
</evidence>
<evidence type="ECO:0000313" key="4">
    <source>
        <dbReference type="Ensembl" id="ENSACAP00000019567.2"/>
    </source>
</evidence>
<feature type="domain" description="TASOR PIN" evidence="3">
    <location>
        <begin position="1854"/>
        <end position="1990"/>
    </location>
</feature>
<sequence length="2002" mass="221735">MAPLTRKSSAERKAEAIYCAWKGQLFIQDQQISDIALRSSCRFSIPAQLPTKLEIRHAVAVSELRKKLPEEAFRIKNYSSHEVECQDLLFCLYEVEILNQNEPKVVLLIDSLKEKKLALVKYLNDQGAFILLASSAFVEEKNAGLDRPPHLQALFLISSPESRSTTGAEVLSAEFVQETSSESPVNTISSPESLPGMEKKARLLRPKKDEWMETRRPVTRRSAQRHLDETTLEAQKEEGNKNDPEKAAAADASGNKKGCDSHALNLLADLALSSCNSPLISNSSQSSLADSPLHECHNPQRGEALTDSLDEESLEGGSLSGRACQHLLSSGEVGLTPELPSSSQEESYARKKANAKSGSPKSRTLGDTSDSSIQSLISSEHSYASLSSSKRRVLSYPSSKNGVKYMKYEPLPGKVLPFRHQQNICHQHKKMMDRVHFSRSAIMAARLKEDFSKYHDVTFRDKSVKVTFQWEPHYHFGLDSKYTNNSLEKTIVRAVHGPWDASQSNDIEEMKLILHMWVALFYSKPFKYPTVRKVVEHNNPAKYISLNSVIDPMELIDDLEGACSLKRCPADSLSEANPRRPRRVQERAVSSTVKPLSCNELSSTNHIEDELPPANPTKPHSLPSEKQTNARTSKDTVSPLNKVTDVEPGGELRLNRITPLESPHGNLSREASNGGVRPRELGAGAKAELGKVVGSGEVSQSDFAPTNAKPPENSGAKQNSEASAESQEISNATPAKEKGSQPTGGTGLLHPSEEAWQEEDGPPRKKAVESQNLPVDEEEGGEESMEWESIDLALSDSNDTDEESRDVDLDQEGDELLEGSGVKEEKESGIMHSMASPADSLFTSVTSSVSELLQAKNDLATQRELEKRQDPLISVRNPLFPNPHDVVDISCDSMADAVSPGASPALQTDRGDIVELPGDQEASTEPTKHHIFLNRMDLIEDISQDSSPLQPSEECQVQSSMSAPRETTGKQGDSILLVQNPAPGSFVPQEEEGTHLAHTAQLPGNHGHQTSGEVIELVRNQGDLSTSARISVLPEPMSLAKDSCISQEKEAHRLAEMNPVKILQSEAIFEEQKTRQTELLNDSQTEKEFQSLKAGSQEFKDERCCVKDDNLGTPSPIQEVTPEDTMKQKTVAVSEDIKSILYELIDTVSAMNVESGEACPQETSGSNWISSVALECVTPPDSDEESTIADQLAHTDQNGKVAEDLEQQNILAPQERAISQGQELYHSVLHENRCGQMFERETLQKSEPASTALGVLPSSSGTDWSVTRTTRPLCKSPMVETSTPKEDVPSASILCENEISQVSHEASMSEGEDQFSKTHVEIPSCVPAEHQTEYLLKESDPPVDGDTRGDLAGSEDVQPGGARQSLEESENALHEVRTECLGSPESVLDGEKVQLPSRVSSMNKNVEDDSFAMDEDQEHVGSYHSNKAGGSCYSSGPEMAVASDVLDLSPIRPRSDWMYQKNTERSSALEPDTMEHGWPHVSKKADRTLSTNSESVPPKKFVNFSVTKKHKEKTRAFHSSKRPENFMGELGLTNSLSRTWRTWRDPVQNTLDMECLRFYDKVKQVLRKPQPPTSADSLSPPVAAETLLRKVPGTPPLNPPPRSRSPLLITIVNPGAGYGSPPWFPRRSQHRDTFEPPPLTSSHDFLSKAARFKGQRQGSVAPFHLNKLNYRNKLKDSRGDISVIMDEFAEFSRVMTQDSRPTSSEGQEPRSTSEDAPEKRGTPLPPRTVSYQHLFAELCNTVHFRLKNVAQEACKKTYAFYLMETEDGPFFGRAKNLLKKGGHIEMDPLLFCKANHMETERLMVIIRNEDIFQHIHKIPCLLRLKRFPSVTFVGIDRPEDLLDQTYQELFHSGGFVVSDDKVLETMTIGDLKEMVKTLEKLNGYGRWRWLLHYKEIKKLREAAREDPAALAKESLLKSYQGANITEALHYHQCDKAGPRAEHLSCLLNLQVQHNSQRFAVFLTEKSGAGQEALENKGILVLDVNTFIAVAEEMAAPFRSSSY</sequence>
<dbReference type="GO" id="GO:0045814">
    <property type="term" value="P:negative regulation of gene expression, epigenetic"/>
    <property type="evidence" value="ECO:0007669"/>
    <property type="project" value="InterPro"/>
</dbReference>
<dbReference type="Pfam" id="PF23314">
    <property type="entry name" value="TASOR_alpha-beta"/>
    <property type="match status" value="1"/>
</dbReference>
<feature type="compositionally biased region" description="Polar residues" evidence="1">
    <location>
        <begin position="1257"/>
        <end position="1268"/>
    </location>
</feature>
<feature type="compositionally biased region" description="Polar residues" evidence="1">
    <location>
        <begin position="715"/>
        <end position="733"/>
    </location>
</feature>
<name>G1KWS7_ANOCA</name>
<keyword evidence="5" id="KW-1185">Reference proteome</keyword>
<dbReference type="PANTHER" id="PTHR16207">
    <property type="entry name" value="SET DOMAIN-CONTAINING PROTEIN"/>
    <property type="match status" value="1"/>
</dbReference>
<dbReference type="HOGENOM" id="CLU_356660_0_0_1"/>
<reference evidence="4 5" key="1">
    <citation type="submission" date="2009-12" db="EMBL/GenBank/DDBJ databases">
        <title>The Genome Sequence of Anolis carolinensis (Green Anole Lizard).</title>
        <authorList>
            <consortium name="The Genome Sequencing Platform"/>
            <person name="Di Palma F."/>
            <person name="Alfoldi J."/>
            <person name="Heiman D."/>
            <person name="Young S."/>
            <person name="Grabherr M."/>
            <person name="Johnson J."/>
            <person name="Lander E.S."/>
            <person name="Lindblad-Toh K."/>
        </authorList>
    </citation>
    <scope>NUCLEOTIDE SEQUENCE [LARGE SCALE GENOMIC DNA]</scope>
    <source>
        <strain evidence="4 5">JBL SC #1</strain>
    </source>
</reference>
<feature type="region of interest" description="Disordered" evidence="1">
    <location>
        <begin position="1249"/>
        <end position="1268"/>
    </location>
</feature>
<evidence type="ECO:0000259" key="2">
    <source>
        <dbReference type="Pfam" id="PF23314"/>
    </source>
</evidence>
<feature type="compositionally biased region" description="Polar residues" evidence="1">
    <location>
        <begin position="356"/>
        <end position="368"/>
    </location>
</feature>
<dbReference type="GeneTree" id="ENSGT00530000063735"/>
<feature type="compositionally biased region" description="Basic and acidic residues" evidence="1">
    <location>
        <begin position="197"/>
        <end position="216"/>
    </location>
</feature>
<evidence type="ECO:0000313" key="5">
    <source>
        <dbReference type="Proteomes" id="UP000001646"/>
    </source>
</evidence>
<reference evidence="4" key="2">
    <citation type="submission" date="2025-05" db="UniProtKB">
        <authorList>
            <consortium name="Ensembl"/>
        </authorList>
    </citation>
    <scope>IDENTIFICATION</scope>
</reference>
<proteinExistence type="predicted"/>
<dbReference type="InterPro" id="IPR056242">
    <property type="entry name" value="PIN_TASOR"/>
</dbReference>
<dbReference type="eggNOG" id="ENOG502RJQA">
    <property type="taxonomic scope" value="Eukaryota"/>
</dbReference>
<protein>
    <submittedName>
        <fullName evidence="4">Transcription activation suppressor family member 2</fullName>
    </submittedName>
</protein>
<feature type="region of interest" description="Disordered" evidence="1">
    <location>
        <begin position="331"/>
        <end position="372"/>
    </location>
</feature>
<feature type="compositionally biased region" description="Polar residues" evidence="1">
    <location>
        <begin position="624"/>
        <end position="641"/>
    </location>
</feature>
<feature type="compositionally biased region" description="Polar residues" evidence="1">
    <location>
        <begin position="177"/>
        <end position="192"/>
    </location>
</feature>
<dbReference type="PANTHER" id="PTHR16207:SF10">
    <property type="entry name" value="PROTEIN TASOR 2"/>
    <property type="match status" value="1"/>
</dbReference>
<feature type="compositionally biased region" description="Acidic residues" evidence="1">
    <location>
        <begin position="798"/>
        <end position="817"/>
    </location>
</feature>
<feature type="domain" description="TASOR alpha/beta" evidence="2">
    <location>
        <begin position="1755"/>
        <end position="1850"/>
    </location>
</feature>
<dbReference type="InterPro" id="IPR046432">
    <property type="entry name" value="TASOR"/>
</dbReference>
<evidence type="ECO:0000259" key="3">
    <source>
        <dbReference type="Pfam" id="PF24630"/>
    </source>
</evidence>
<feature type="compositionally biased region" description="Polar residues" evidence="1">
    <location>
        <begin position="944"/>
        <end position="962"/>
    </location>
</feature>
<organism evidence="4 5">
    <name type="scientific">Anolis carolinensis</name>
    <name type="common">Green anole</name>
    <name type="synonym">American chameleon</name>
    <dbReference type="NCBI Taxonomy" id="28377"/>
    <lineage>
        <taxon>Eukaryota</taxon>
        <taxon>Metazoa</taxon>
        <taxon>Chordata</taxon>
        <taxon>Craniata</taxon>
        <taxon>Vertebrata</taxon>
        <taxon>Euteleostomi</taxon>
        <taxon>Lepidosauria</taxon>
        <taxon>Squamata</taxon>
        <taxon>Bifurcata</taxon>
        <taxon>Unidentata</taxon>
        <taxon>Episquamata</taxon>
        <taxon>Toxicofera</taxon>
        <taxon>Iguania</taxon>
        <taxon>Dactyloidae</taxon>
        <taxon>Anolis</taxon>
    </lineage>
</organism>
<feature type="region of interest" description="Disordered" evidence="1">
    <location>
        <begin position="695"/>
        <end position="828"/>
    </location>
</feature>